<evidence type="ECO:0000256" key="2">
    <source>
        <dbReference type="ARBA" id="ARBA00022737"/>
    </source>
</evidence>
<evidence type="ECO:0000256" key="3">
    <source>
        <dbReference type="ARBA" id="ARBA00023043"/>
    </source>
</evidence>
<dbReference type="PRINTS" id="PR01415">
    <property type="entry name" value="ANKYRIN"/>
</dbReference>
<dbReference type="GO" id="GO:0005737">
    <property type="term" value="C:cytoplasm"/>
    <property type="evidence" value="ECO:0007669"/>
    <property type="project" value="UniProtKB-ARBA"/>
</dbReference>
<keyword evidence="9" id="KW-1185">Reference proteome</keyword>
<feature type="compositionally biased region" description="Basic and acidic residues" evidence="7">
    <location>
        <begin position="36"/>
        <end position="45"/>
    </location>
</feature>
<gene>
    <name evidence="8" type="ORF">SKAU_G00145030</name>
</gene>
<comment type="caution">
    <text evidence="8">The sequence shown here is derived from an EMBL/GenBank/DDBJ whole genome shotgun (WGS) entry which is preliminary data.</text>
</comment>
<dbReference type="PROSITE" id="PS50297">
    <property type="entry name" value="ANK_REP_REGION"/>
    <property type="match status" value="4"/>
</dbReference>
<evidence type="ECO:0000256" key="6">
    <source>
        <dbReference type="PROSITE-ProRule" id="PRU00023"/>
    </source>
</evidence>
<dbReference type="EMBL" id="JAINUF010000004">
    <property type="protein sequence ID" value="KAJ8365672.1"/>
    <property type="molecule type" value="Genomic_DNA"/>
</dbReference>
<keyword evidence="4" id="KW-0539">Nucleus</keyword>
<evidence type="ECO:0000313" key="9">
    <source>
        <dbReference type="Proteomes" id="UP001152622"/>
    </source>
</evidence>
<name>A0A9Q1J2I3_SYNKA</name>
<accession>A0A9Q1J2I3</accession>
<dbReference type="PANTHER" id="PTHR24126">
    <property type="entry name" value="ANKYRIN REPEAT, PH AND SEC7 DOMAIN CONTAINING PROTEIN SECG-RELATED"/>
    <property type="match status" value="1"/>
</dbReference>
<protein>
    <recommendedName>
        <fullName evidence="5">Ankyrin repeat domain-containing protein 1</fullName>
    </recommendedName>
</protein>
<feature type="repeat" description="ANK" evidence="6">
    <location>
        <begin position="267"/>
        <end position="299"/>
    </location>
</feature>
<organism evidence="8 9">
    <name type="scientific">Synaphobranchus kaupii</name>
    <name type="common">Kaup's arrowtooth eel</name>
    <dbReference type="NCBI Taxonomy" id="118154"/>
    <lineage>
        <taxon>Eukaryota</taxon>
        <taxon>Metazoa</taxon>
        <taxon>Chordata</taxon>
        <taxon>Craniata</taxon>
        <taxon>Vertebrata</taxon>
        <taxon>Euteleostomi</taxon>
        <taxon>Actinopterygii</taxon>
        <taxon>Neopterygii</taxon>
        <taxon>Teleostei</taxon>
        <taxon>Anguilliformes</taxon>
        <taxon>Synaphobranchidae</taxon>
        <taxon>Synaphobranchus</taxon>
    </lineage>
</organism>
<dbReference type="GO" id="GO:0005634">
    <property type="term" value="C:nucleus"/>
    <property type="evidence" value="ECO:0007669"/>
    <property type="project" value="UniProtKB-SubCell"/>
</dbReference>
<feature type="repeat" description="ANK" evidence="6">
    <location>
        <begin position="201"/>
        <end position="233"/>
    </location>
</feature>
<keyword evidence="2" id="KW-0677">Repeat</keyword>
<evidence type="ECO:0000256" key="7">
    <source>
        <dbReference type="SAM" id="MobiDB-lite"/>
    </source>
</evidence>
<keyword evidence="3 6" id="KW-0040">ANK repeat</keyword>
<evidence type="ECO:0000256" key="4">
    <source>
        <dbReference type="ARBA" id="ARBA00023242"/>
    </source>
</evidence>
<feature type="repeat" description="ANK" evidence="6">
    <location>
        <begin position="234"/>
        <end position="266"/>
    </location>
</feature>
<dbReference type="GO" id="GO:0006357">
    <property type="term" value="P:regulation of transcription by RNA polymerase II"/>
    <property type="evidence" value="ECO:0007669"/>
    <property type="project" value="TreeGrafter"/>
</dbReference>
<reference evidence="8" key="1">
    <citation type="journal article" date="2023" name="Science">
        <title>Genome structures resolve the early diversification of teleost fishes.</title>
        <authorList>
            <person name="Parey E."/>
            <person name="Louis A."/>
            <person name="Montfort J."/>
            <person name="Bouchez O."/>
            <person name="Roques C."/>
            <person name="Iampietro C."/>
            <person name="Lluch J."/>
            <person name="Castinel A."/>
            <person name="Donnadieu C."/>
            <person name="Desvignes T."/>
            <person name="Floi Bucao C."/>
            <person name="Jouanno E."/>
            <person name="Wen M."/>
            <person name="Mejri S."/>
            <person name="Dirks R."/>
            <person name="Jansen H."/>
            <person name="Henkel C."/>
            <person name="Chen W.J."/>
            <person name="Zahm M."/>
            <person name="Cabau C."/>
            <person name="Klopp C."/>
            <person name="Thompson A.W."/>
            <person name="Robinson-Rechavi M."/>
            <person name="Braasch I."/>
            <person name="Lecointre G."/>
            <person name="Bobe J."/>
            <person name="Postlethwait J.H."/>
            <person name="Berthelot C."/>
            <person name="Roest Crollius H."/>
            <person name="Guiguen Y."/>
        </authorList>
    </citation>
    <scope>NUCLEOTIDE SEQUENCE</scope>
    <source>
        <strain evidence="8">WJC10195</strain>
    </source>
</reference>
<dbReference type="Gene3D" id="1.25.40.20">
    <property type="entry name" value="Ankyrin repeat-containing domain"/>
    <property type="match status" value="2"/>
</dbReference>
<dbReference type="SMART" id="SM00248">
    <property type="entry name" value="ANK"/>
    <property type="match status" value="4"/>
</dbReference>
<feature type="repeat" description="ANK" evidence="6">
    <location>
        <begin position="168"/>
        <end position="200"/>
    </location>
</feature>
<dbReference type="SUPFAM" id="SSF48403">
    <property type="entry name" value="Ankyrin repeat"/>
    <property type="match status" value="1"/>
</dbReference>
<dbReference type="OrthoDB" id="426293at2759"/>
<comment type="subcellular location">
    <subcellularLocation>
        <location evidence="1">Nucleus</location>
    </subcellularLocation>
</comment>
<evidence type="ECO:0000256" key="5">
    <source>
        <dbReference type="ARBA" id="ARBA00039564"/>
    </source>
</evidence>
<dbReference type="Pfam" id="PF12796">
    <property type="entry name" value="Ank_2"/>
    <property type="match status" value="2"/>
</dbReference>
<evidence type="ECO:0000313" key="8">
    <source>
        <dbReference type="EMBL" id="KAJ8365672.1"/>
    </source>
</evidence>
<dbReference type="PANTHER" id="PTHR24126:SF7">
    <property type="entry name" value="ANKYRIN REPEAT DOMAIN-CONTAINING PROTEIN 1"/>
    <property type="match status" value="1"/>
</dbReference>
<dbReference type="FunFam" id="1.25.40.20:FF:000453">
    <property type="entry name" value="Ankyrin repeat domain 1a (cardiac muscle)"/>
    <property type="match status" value="1"/>
</dbReference>
<sequence>MQDRGITESVWELSLFSGLLHNTDMGMLSVEELVTGRKSERKEQGFPEDSTEGEYETAVTQEKQDDLRSHTGLLPTSTCDPEVTPRPLNVDIAGRLKLETVDDLYNILQLRKRKRARRVPVQKTAPVPEFLPDVVDEMTFLSAVVENKLPLVEKYLADGGDPNITDNFNRTALHRACSQGHVEVVKKLLEAGASIESKDKLESTAVHWACRGGSLPSLELLLNNNANLSARDKLRSTPLHVAVRTGHYECAEHLVHCGADINSKDGEGDTPMHEAVRTNRFKIIQLLLISGANMKLRNFEGKTPMENVLQWQNGAKNILCNFKEENQAK</sequence>
<dbReference type="PROSITE" id="PS50088">
    <property type="entry name" value="ANK_REPEAT"/>
    <property type="match status" value="4"/>
</dbReference>
<dbReference type="InterPro" id="IPR036770">
    <property type="entry name" value="Ankyrin_rpt-contain_sf"/>
</dbReference>
<dbReference type="AlphaFoldDB" id="A0A9Q1J2I3"/>
<dbReference type="Proteomes" id="UP001152622">
    <property type="component" value="Chromosome 4"/>
</dbReference>
<feature type="region of interest" description="Disordered" evidence="7">
    <location>
        <begin position="36"/>
        <end position="55"/>
    </location>
</feature>
<dbReference type="GO" id="GO:0061629">
    <property type="term" value="F:RNA polymerase II-specific DNA-binding transcription factor binding"/>
    <property type="evidence" value="ECO:0007669"/>
    <property type="project" value="TreeGrafter"/>
</dbReference>
<proteinExistence type="predicted"/>
<dbReference type="InterPro" id="IPR002110">
    <property type="entry name" value="Ankyrin_rpt"/>
</dbReference>
<evidence type="ECO:0000256" key="1">
    <source>
        <dbReference type="ARBA" id="ARBA00004123"/>
    </source>
</evidence>